<keyword evidence="1" id="KW-0732">Signal</keyword>
<sequence>MKNVVAAAVVLALLAGCAGRSANPVPIQQYGDDSKSCAALEHDLRFVEGEIRRLIPDTHKAGKNVALGVTGIFFLVPLFFMDLSQAEQVEVNALRQRHNHLLVLSKDRGCAIKAQPIEPFEKSSAPVAEFVAP</sequence>
<proteinExistence type="predicted"/>
<evidence type="ECO:0000256" key="1">
    <source>
        <dbReference type="SAM" id="SignalP"/>
    </source>
</evidence>
<evidence type="ECO:0008006" key="4">
    <source>
        <dbReference type="Google" id="ProtNLM"/>
    </source>
</evidence>
<dbReference type="AlphaFoldDB" id="A0A8H9IRV3"/>
<organism evidence="2 3">
    <name type="scientific">Alcaligenes pakistanensis</name>
    <dbReference type="NCBI Taxonomy" id="1482717"/>
    <lineage>
        <taxon>Bacteria</taxon>
        <taxon>Pseudomonadati</taxon>
        <taxon>Pseudomonadota</taxon>
        <taxon>Betaproteobacteria</taxon>
        <taxon>Burkholderiales</taxon>
        <taxon>Alcaligenaceae</taxon>
        <taxon>Alcaligenes</taxon>
    </lineage>
</organism>
<dbReference type="PROSITE" id="PS51257">
    <property type="entry name" value="PROKAR_LIPOPROTEIN"/>
    <property type="match status" value="1"/>
</dbReference>
<gene>
    <name evidence="2" type="ORF">GCM10010096_29000</name>
</gene>
<dbReference type="EMBL" id="BMZN01000004">
    <property type="protein sequence ID" value="GHC54603.1"/>
    <property type="molecule type" value="Genomic_DNA"/>
</dbReference>
<evidence type="ECO:0000313" key="3">
    <source>
        <dbReference type="Proteomes" id="UP000608923"/>
    </source>
</evidence>
<accession>A0A8H9IRV3</accession>
<feature type="signal peptide" evidence="1">
    <location>
        <begin position="1"/>
        <end position="22"/>
    </location>
</feature>
<name>A0A8H9IRV3_9BURK</name>
<protein>
    <recommendedName>
        <fullName evidence="4">Lipoprotein</fullName>
    </recommendedName>
</protein>
<comment type="caution">
    <text evidence="2">The sequence shown here is derived from an EMBL/GenBank/DDBJ whole genome shotgun (WGS) entry which is preliminary data.</text>
</comment>
<keyword evidence="3" id="KW-1185">Reference proteome</keyword>
<reference evidence="3" key="1">
    <citation type="journal article" date="2019" name="Int. J. Syst. Evol. Microbiol.">
        <title>The Global Catalogue of Microorganisms (GCM) 10K type strain sequencing project: providing services to taxonomists for standard genome sequencing and annotation.</title>
        <authorList>
            <consortium name="The Broad Institute Genomics Platform"/>
            <consortium name="The Broad Institute Genome Sequencing Center for Infectious Disease"/>
            <person name="Wu L."/>
            <person name="Ma J."/>
        </authorList>
    </citation>
    <scope>NUCLEOTIDE SEQUENCE [LARGE SCALE GENOMIC DNA]</scope>
    <source>
        <strain evidence="3">KCTC 42083</strain>
    </source>
</reference>
<evidence type="ECO:0000313" key="2">
    <source>
        <dbReference type="EMBL" id="GHC54603.1"/>
    </source>
</evidence>
<dbReference type="RefSeq" id="WP_189393271.1">
    <property type="nucleotide sequence ID" value="NZ_BMZN01000004.1"/>
</dbReference>
<feature type="chain" id="PRO_5034742511" description="Lipoprotein" evidence="1">
    <location>
        <begin position="23"/>
        <end position="133"/>
    </location>
</feature>
<dbReference type="Proteomes" id="UP000608923">
    <property type="component" value="Unassembled WGS sequence"/>
</dbReference>